<comment type="caution">
    <text evidence="10">The sequence shown here is derived from an EMBL/GenBank/DDBJ whole genome shotgun (WGS) entry which is preliminary data.</text>
</comment>
<dbReference type="Proteomes" id="UP000663877">
    <property type="component" value="Unassembled WGS sequence"/>
</dbReference>
<evidence type="ECO:0000259" key="8">
    <source>
        <dbReference type="PROSITE" id="PS50262"/>
    </source>
</evidence>
<dbReference type="Gene3D" id="1.20.1070.10">
    <property type="entry name" value="Rhodopsin 7-helix transmembrane proteins"/>
    <property type="match status" value="1"/>
</dbReference>
<evidence type="ECO:0000313" key="9">
    <source>
        <dbReference type="EMBL" id="CAF1491532.1"/>
    </source>
</evidence>
<evidence type="ECO:0000313" key="11">
    <source>
        <dbReference type="Proteomes" id="UP000663832"/>
    </source>
</evidence>
<sequence length="736" mass="83538">VDVNLDLYVADCYNDRVQLFQPEESNGITVAGSGSLNPTITLDCPSGIILDAEKYLFIVDRNNDRIVGSGLNGFRCLVGCYGSGKKSNQLNFPFSFSFDHFGNIFVTDQLNHRIQKFQYIEDSCVNTSSVVQTTYASKLTTNSSMYSPSCSSRSSYYEAIQVNVHRSGLYTFLSKSNMTTYGSIYKDHFNPSNPLENRLDKSFAGCDRRQLSLRLTLGTSVTYILVVTTFSPNVTGDFSIFISGPNNVDLKNISTRSVIQIPYSSAVQSNYSSELNMSSQTYSRDCGKSKYYYQTIRVNVVETGYYALSSLSSMDTFGDIYKDDFNPMNPFENLLSQDFWKCIWNDFTLVAKLHSGTTYILVVTTASPNVTGNFFIAMSGPNNITLDPYTQSLTSCFIGQECQFYKKSIGVTLDDILRDEIRPNMTLTDQTILMKINAASTMIMFVGGLINSILSILTFQNKDLRQVGCGIYLLASSITSFLTISMFTVKFWFVVLTQMDLSIRLSVVRGGCVSIEPLLKLCLYLDAWLNACVAIDRAILVFKGIKFNKQKSQHIARWIILILPFCIMSSIIHEPIYRELYEVNTETNKVDIARWCLTRYSPSIQQYNTIILFFHLVAPCIINLCSALFIIFGSAQQRSTAQTRQTLREHVYNQFNEHKQLLISPVILLILSLPRLIMSILSECVNPSNHRLLFIFGYFISFTPSMLIFIVFVLPSELYRKTFQEPFKRWRRLIHQ</sequence>
<evidence type="ECO:0000256" key="6">
    <source>
        <dbReference type="PROSITE-ProRule" id="PRU00504"/>
    </source>
</evidence>
<dbReference type="AlphaFoldDB" id="A0A816E5B6"/>
<name>A0A816E5B6_9BILA</name>
<feature type="non-terminal residue" evidence="10">
    <location>
        <position position="736"/>
    </location>
</feature>
<evidence type="ECO:0000256" key="2">
    <source>
        <dbReference type="ARBA" id="ARBA00022692"/>
    </source>
</evidence>
<feature type="domain" description="G-protein coupled receptors family 1 profile" evidence="8">
    <location>
        <begin position="450"/>
        <end position="712"/>
    </location>
</feature>
<dbReference type="SUPFAM" id="SSF101898">
    <property type="entry name" value="NHL repeat"/>
    <property type="match status" value="1"/>
</dbReference>
<evidence type="ECO:0000256" key="3">
    <source>
        <dbReference type="ARBA" id="ARBA00022737"/>
    </source>
</evidence>
<feature type="transmembrane region" description="Helical" evidence="7">
    <location>
        <begin position="693"/>
        <end position="714"/>
    </location>
</feature>
<keyword evidence="5 7" id="KW-0472">Membrane</keyword>
<evidence type="ECO:0000256" key="7">
    <source>
        <dbReference type="SAM" id="Phobius"/>
    </source>
</evidence>
<feature type="transmembrane region" description="Helical" evidence="7">
    <location>
        <begin position="554"/>
        <end position="572"/>
    </location>
</feature>
<accession>A0A816E5B6</accession>
<comment type="subcellular location">
    <subcellularLocation>
        <location evidence="1">Membrane</location>
    </subcellularLocation>
</comment>
<feature type="transmembrane region" description="Helical" evidence="7">
    <location>
        <begin position="610"/>
        <end position="632"/>
    </location>
</feature>
<evidence type="ECO:0000256" key="4">
    <source>
        <dbReference type="ARBA" id="ARBA00022989"/>
    </source>
</evidence>
<dbReference type="InterPro" id="IPR017452">
    <property type="entry name" value="GPCR_Rhodpsn_7TM"/>
</dbReference>
<dbReference type="CDD" id="cd05819">
    <property type="entry name" value="NHL"/>
    <property type="match status" value="1"/>
</dbReference>
<evidence type="ECO:0000256" key="1">
    <source>
        <dbReference type="ARBA" id="ARBA00004370"/>
    </source>
</evidence>
<dbReference type="Gene3D" id="2.120.10.30">
    <property type="entry name" value="TolB, C-terminal domain"/>
    <property type="match status" value="1"/>
</dbReference>
<keyword evidence="3" id="KW-0677">Repeat</keyword>
<dbReference type="OrthoDB" id="10111309at2759"/>
<keyword evidence="2 7" id="KW-0812">Transmembrane</keyword>
<dbReference type="EMBL" id="CAJNOM010003097">
    <property type="protein sequence ID" value="CAF1641623.1"/>
    <property type="molecule type" value="Genomic_DNA"/>
</dbReference>
<feature type="transmembrane region" description="Helical" evidence="7">
    <location>
        <begin position="438"/>
        <end position="459"/>
    </location>
</feature>
<feature type="transmembrane region" description="Helical" evidence="7">
    <location>
        <begin position="471"/>
        <end position="495"/>
    </location>
</feature>
<keyword evidence="11" id="KW-1185">Reference proteome</keyword>
<organism evidence="10 11">
    <name type="scientific">Adineta steineri</name>
    <dbReference type="NCBI Taxonomy" id="433720"/>
    <lineage>
        <taxon>Eukaryota</taxon>
        <taxon>Metazoa</taxon>
        <taxon>Spiralia</taxon>
        <taxon>Gnathifera</taxon>
        <taxon>Rotifera</taxon>
        <taxon>Eurotatoria</taxon>
        <taxon>Bdelloidea</taxon>
        <taxon>Adinetida</taxon>
        <taxon>Adinetidae</taxon>
        <taxon>Adineta</taxon>
    </lineage>
</organism>
<gene>
    <name evidence="9" type="ORF">BJG266_LOCUS42639</name>
    <name evidence="10" type="ORF">QVE165_LOCUS59525</name>
</gene>
<dbReference type="SUPFAM" id="SSF81321">
    <property type="entry name" value="Family A G protein-coupled receptor-like"/>
    <property type="match status" value="1"/>
</dbReference>
<dbReference type="PROSITE" id="PS50262">
    <property type="entry name" value="G_PROTEIN_RECEP_F1_2"/>
    <property type="match status" value="1"/>
</dbReference>
<reference evidence="10" key="1">
    <citation type="submission" date="2021-02" db="EMBL/GenBank/DDBJ databases">
        <authorList>
            <person name="Nowell W R."/>
        </authorList>
    </citation>
    <scope>NUCLEOTIDE SEQUENCE</scope>
</reference>
<evidence type="ECO:0000256" key="5">
    <source>
        <dbReference type="ARBA" id="ARBA00023136"/>
    </source>
</evidence>
<dbReference type="Proteomes" id="UP000663832">
    <property type="component" value="Unassembled WGS sequence"/>
</dbReference>
<dbReference type="PROSITE" id="PS51125">
    <property type="entry name" value="NHL"/>
    <property type="match status" value="1"/>
</dbReference>
<feature type="repeat" description="NHL" evidence="6">
    <location>
        <begin position="1"/>
        <end position="23"/>
    </location>
</feature>
<keyword evidence="4 7" id="KW-1133">Transmembrane helix</keyword>
<dbReference type="GO" id="GO:0016020">
    <property type="term" value="C:membrane"/>
    <property type="evidence" value="ECO:0007669"/>
    <property type="project" value="UniProtKB-SubCell"/>
</dbReference>
<evidence type="ECO:0000313" key="10">
    <source>
        <dbReference type="EMBL" id="CAF1641623.1"/>
    </source>
</evidence>
<feature type="transmembrane region" description="Helical" evidence="7">
    <location>
        <begin position="661"/>
        <end position="681"/>
    </location>
</feature>
<dbReference type="InterPro" id="IPR011042">
    <property type="entry name" value="6-blade_b-propeller_TolB-like"/>
</dbReference>
<dbReference type="EMBL" id="CAJNOI010002770">
    <property type="protein sequence ID" value="CAF1491532.1"/>
    <property type="molecule type" value="Genomic_DNA"/>
</dbReference>
<protein>
    <recommendedName>
        <fullName evidence="8">G-protein coupled receptors family 1 profile domain-containing protein</fullName>
    </recommendedName>
</protein>
<dbReference type="InterPro" id="IPR001258">
    <property type="entry name" value="NHL_repeat"/>
</dbReference>
<proteinExistence type="predicted"/>